<reference evidence="2 3" key="1">
    <citation type="journal article" date="2024" name="Proc. Natl. Acad. Sci. U.S.A.">
        <title>The genetic regulatory architecture and epigenomic basis for age-related changes in rattlesnake venom.</title>
        <authorList>
            <person name="Hogan M.P."/>
            <person name="Holding M.L."/>
            <person name="Nystrom G.S."/>
            <person name="Colston T.J."/>
            <person name="Bartlett D.A."/>
            <person name="Mason A.J."/>
            <person name="Ellsworth S.A."/>
            <person name="Rautsaw R.M."/>
            <person name="Lawrence K.C."/>
            <person name="Strickland J.L."/>
            <person name="He B."/>
            <person name="Fraser P."/>
            <person name="Margres M.J."/>
            <person name="Gilbert D.M."/>
            <person name="Gibbs H.L."/>
            <person name="Parkinson C.L."/>
            <person name="Rokyta D.R."/>
        </authorList>
    </citation>
    <scope>NUCLEOTIDE SEQUENCE [LARGE SCALE GENOMIC DNA]</scope>
    <source>
        <strain evidence="2">DRR0105</strain>
    </source>
</reference>
<dbReference type="Proteomes" id="UP001474421">
    <property type="component" value="Unassembled WGS sequence"/>
</dbReference>
<feature type="region of interest" description="Disordered" evidence="1">
    <location>
        <begin position="530"/>
        <end position="629"/>
    </location>
</feature>
<evidence type="ECO:0000256" key="1">
    <source>
        <dbReference type="SAM" id="MobiDB-lite"/>
    </source>
</evidence>
<feature type="compositionally biased region" description="Basic residues" evidence="1">
    <location>
        <begin position="285"/>
        <end position="296"/>
    </location>
</feature>
<keyword evidence="2" id="KW-0804">Transcription</keyword>
<sequence>MTAQAHARPPSTEPPGRRCAGAARGPREMGAPGGEAAAAGPARFQCPEEFCARHFAPGAALCAESLAAPGTQLLLIRGPADFRPESLDGRSLTLLGSRLLRAPQPDRSQRVYSLHGSREESGARLLVAAGRPDGLACAQPFSGCLRIQERYGEPGAARPLFPVAERPAPRVPGGLKQRFLPFGARLRDARPASESAGGTARKRGKKRPLLPVKQGLWRPEGPEPLLEGSTEPAEGLLREPASAGNKRRLLKAEATEPAMLPAFGGRPMGPLEEGSWLGEEEPERRRARKKEKKRKSNRETEGSPDRNSSSWQPERDPCLPIGSREPEGGLSECGGEPALGRCKAKKRRRKSTQRAGAEGLWGITAIKEEPVDLSCLGSPLEESLGAVGEDPDGEPPSCKKKRKRGSREKAAEGLWGVLAIKEEPGDVPCLGSLLGEGLGSPREESGREFPGYIKQSPGKGTEGLWGIAALKEELGDVPFLGSLAEESLGATTEDPAEELFSCKKKKKKKRREKVEEELWAVAALKEEPGDIGCLGSLPEGGLGSARGGPAGEPLACKKGKLDEEPLQEQRTETQQLLESIVQDWAMPLGQEARPEQPLQTNGEGPKPRAKKKKRRREGEDQAGLFAAGT</sequence>
<dbReference type="GO" id="GO:0006360">
    <property type="term" value="P:transcription by RNA polymerase I"/>
    <property type="evidence" value="ECO:0007669"/>
    <property type="project" value="InterPro"/>
</dbReference>
<feature type="region of interest" description="Disordered" evidence="1">
    <location>
        <begin position="381"/>
        <end position="410"/>
    </location>
</feature>
<dbReference type="InterPro" id="IPR013240">
    <property type="entry name" value="DNA-dir_RNA_pol1_su_RPA34"/>
</dbReference>
<protein>
    <submittedName>
        <fullName evidence="2">DNA-directed RNA polymerase I subunit RPA34</fullName>
    </submittedName>
</protein>
<dbReference type="AlphaFoldDB" id="A0AAW1AXG8"/>
<feature type="compositionally biased region" description="Low complexity" evidence="1">
    <location>
        <begin position="17"/>
        <end position="39"/>
    </location>
</feature>
<feature type="compositionally biased region" description="Basic and acidic residues" evidence="1">
    <location>
        <begin position="559"/>
        <end position="571"/>
    </location>
</feature>
<organism evidence="2 3">
    <name type="scientific">Crotalus adamanteus</name>
    <name type="common">Eastern diamondback rattlesnake</name>
    <dbReference type="NCBI Taxonomy" id="8729"/>
    <lineage>
        <taxon>Eukaryota</taxon>
        <taxon>Metazoa</taxon>
        <taxon>Chordata</taxon>
        <taxon>Craniata</taxon>
        <taxon>Vertebrata</taxon>
        <taxon>Euteleostomi</taxon>
        <taxon>Lepidosauria</taxon>
        <taxon>Squamata</taxon>
        <taxon>Bifurcata</taxon>
        <taxon>Unidentata</taxon>
        <taxon>Episquamata</taxon>
        <taxon>Toxicofera</taxon>
        <taxon>Serpentes</taxon>
        <taxon>Colubroidea</taxon>
        <taxon>Viperidae</taxon>
        <taxon>Crotalinae</taxon>
        <taxon>Crotalus</taxon>
    </lineage>
</organism>
<feature type="region of interest" description="Disordered" evidence="1">
    <location>
        <begin position="1"/>
        <end position="39"/>
    </location>
</feature>
<feature type="region of interest" description="Disordered" evidence="1">
    <location>
        <begin position="187"/>
        <end position="359"/>
    </location>
</feature>
<evidence type="ECO:0000313" key="2">
    <source>
        <dbReference type="EMBL" id="KAK9394224.1"/>
    </source>
</evidence>
<feature type="compositionally biased region" description="Basic residues" evidence="1">
    <location>
        <begin position="342"/>
        <end position="352"/>
    </location>
</feature>
<dbReference type="EMBL" id="JAOTOJ010000011">
    <property type="protein sequence ID" value="KAK9394224.1"/>
    <property type="molecule type" value="Genomic_DNA"/>
</dbReference>
<accession>A0AAW1AXG8</accession>
<comment type="caution">
    <text evidence="2">The sequence shown here is derived from an EMBL/GenBank/DDBJ whole genome shotgun (WGS) entry which is preliminary data.</text>
</comment>
<gene>
    <name evidence="2" type="ORF">NXF25_014752</name>
</gene>
<dbReference type="GO" id="GO:0000428">
    <property type="term" value="C:DNA-directed RNA polymerase complex"/>
    <property type="evidence" value="ECO:0007669"/>
    <property type="project" value="UniProtKB-KW"/>
</dbReference>
<dbReference type="Pfam" id="PF08208">
    <property type="entry name" value="RNA_polI_A34"/>
    <property type="match status" value="1"/>
</dbReference>
<feature type="compositionally biased region" description="Gly residues" evidence="1">
    <location>
        <begin position="538"/>
        <end position="550"/>
    </location>
</feature>
<keyword evidence="2" id="KW-0240">DNA-directed RNA polymerase</keyword>
<evidence type="ECO:0000313" key="3">
    <source>
        <dbReference type="Proteomes" id="UP001474421"/>
    </source>
</evidence>
<name>A0AAW1AXG8_CROAD</name>
<keyword evidence="3" id="KW-1185">Reference proteome</keyword>
<proteinExistence type="predicted"/>